<proteinExistence type="predicted"/>
<comment type="caution">
    <text evidence="1">The sequence shown here is derived from an EMBL/GenBank/DDBJ whole genome shotgun (WGS) entry which is preliminary data.</text>
</comment>
<evidence type="ECO:0000313" key="1">
    <source>
        <dbReference type="EMBL" id="MFC6034594.1"/>
    </source>
</evidence>
<dbReference type="EMBL" id="JBHPON010000001">
    <property type="protein sequence ID" value="MFC6034594.1"/>
    <property type="molecule type" value="Genomic_DNA"/>
</dbReference>
<keyword evidence="2" id="KW-1185">Reference proteome</keyword>
<evidence type="ECO:0008006" key="3">
    <source>
        <dbReference type="Google" id="ProtNLM"/>
    </source>
</evidence>
<dbReference type="PROSITE" id="PS51257">
    <property type="entry name" value="PROKAR_LIPOPROTEIN"/>
    <property type="match status" value="1"/>
</dbReference>
<accession>A0ABW1KT09</accession>
<evidence type="ECO:0000313" key="2">
    <source>
        <dbReference type="Proteomes" id="UP001596116"/>
    </source>
</evidence>
<organism evidence="1 2">
    <name type="scientific">Hyphococcus aureus</name>
    <dbReference type="NCBI Taxonomy" id="2666033"/>
    <lineage>
        <taxon>Bacteria</taxon>
        <taxon>Pseudomonadati</taxon>
        <taxon>Pseudomonadota</taxon>
        <taxon>Alphaproteobacteria</taxon>
        <taxon>Parvularculales</taxon>
        <taxon>Parvularculaceae</taxon>
        <taxon>Hyphococcus</taxon>
    </lineage>
</organism>
<sequence>MKLSNILLAGVAALALVSCGKKDNAADAPKSETSEQAAKADAGSPLDKRFSLKGAEAVDLDALFSLMPEGERPTYETSRFDDKLGATVVENLRFADADDGEAVTVARAEFYGVDLDAINRVRDAEDAGPDAAFETIFQKVRFFDVTSEGHENEEASAALNIGGVEFDQLQIRQGGIESDGVGEEGARFFNAVNLAGLYFKDMKFVTDTQEAPTVAFSAPDLRFVGMGGGRVNAIIANDLSYDMNQSAESLAAMREAMGPQAAIFMSGPLAGIVAPESQEVAMERLEWRDIDFSGLLAWGLKDEKPPVTEKNLMDLGTMKATKMESRVNGKLAATVEEATLSAAEFTWMIPSNIRADTKGAVYDFTAYVPETDEAALKVLKDNGLDKVKGDGSASWLWNEKSGAADFSYDATLDKVASFSANGAFSNLKLDEIATAMEEGDDDAVLSKGAFRNFSLKIEDEKALDAIFALAALQMGGTGEDLRMSAPAMIRLSGGQLAQMNPVMSDYVNALADFVAKGGSLEIAAKPAEPVSFMSLQAASATAPQTVPDVIGLTVTHKE</sequence>
<gene>
    <name evidence="1" type="ORF">ACFMB1_03510</name>
</gene>
<protein>
    <recommendedName>
        <fullName evidence="3">DUF945 domain-containing protein</fullName>
    </recommendedName>
</protein>
<dbReference type="Proteomes" id="UP001596116">
    <property type="component" value="Unassembled WGS sequence"/>
</dbReference>
<dbReference type="RefSeq" id="WP_379880072.1">
    <property type="nucleotide sequence ID" value="NZ_JBHPON010000001.1"/>
</dbReference>
<reference evidence="1 2" key="1">
    <citation type="submission" date="2024-09" db="EMBL/GenBank/DDBJ databases">
        <authorList>
            <person name="Zhang Z.-H."/>
        </authorList>
    </citation>
    <scope>NUCLEOTIDE SEQUENCE [LARGE SCALE GENOMIC DNA]</scope>
    <source>
        <strain evidence="1 2">HHTR114</strain>
    </source>
</reference>
<name>A0ABW1KT09_9PROT</name>